<dbReference type="InterPro" id="IPR003772">
    <property type="entry name" value="YceD"/>
</dbReference>
<organism evidence="1 2">
    <name type="scientific">Clostridium lapidicellarium</name>
    <dbReference type="NCBI Taxonomy" id="3240931"/>
    <lineage>
        <taxon>Bacteria</taxon>
        <taxon>Bacillati</taxon>
        <taxon>Bacillota</taxon>
        <taxon>Clostridia</taxon>
        <taxon>Eubacteriales</taxon>
        <taxon>Clostridiaceae</taxon>
        <taxon>Clostridium</taxon>
    </lineage>
</organism>
<accession>A0ABV4DW47</accession>
<dbReference type="Proteomes" id="UP001565220">
    <property type="component" value="Unassembled WGS sequence"/>
</dbReference>
<name>A0ABV4DW47_9CLOT</name>
<dbReference type="PANTHER" id="PTHR34374">
    <property type="entry name" value="LARGE RIBOSOMAL RNA SUBUNIT ACCUMULATION PROTEIN YCED HOMOLOG 1, CHLOROPLASTIC"/>
    <property type="match status" value="1"/>
</dbReference>
<dbReference type="RefSeq" id="WP_294180436.1">
    <property type="nucleotide sequence ID" value="NZ_JBGFFE010000001.1"/>
</dbReference>
<gene>
    <name evidence="1" type="ORF">AB8S09_00640</name>
</gene>
<reference evidence="1 2" key="1">
    <citation type="submission" date="2024-08" db="EMBL/GenBank/DDBJ databases">
        <title>Clostridium lapicellarii sp. nov., and Clostridium renhuaiense sp. nov., two species isolated from the mud in a fermentation cellar used for producing sauce-flavour Chinese liquors.</title>
        <authorList>
            <person name="Yang F."/>
            <person name="Wang H."/>
            <person name="Chen L.Q."/>
            <person name="Zhou N."/>
            <person name="Lu J.J."/>
            <person name="Pu X.X."/>
            <person name="Wan B."/>
            <person name="Wang L."/>
            <person name="Liu S.J."/>
        </authorList>
    </citation>
    <scope>NUCLEOTIDE SEQUENCE [LARGE SCALE GENOMIC DNA]</scope>
    <source>
        <strain evidence="1 2">MT-113</strain>
    </source>
</reference>
<keyword evidence="2" id="KW-1185">Reference proteome</keyword>
<dbReference type="Pfam" id="PF02620">
    <property type="entry name" value="YceD"/>
    <property type="match status" value="1"/>
</dbReference>
<proteinExistence type="predicted"/>
<dbReference type="EMBL" id="JBGFFE010000001">
    <property type="protein sequence ID" value="MEY8762153.1"/>
    <property type="molecule type" value="Genomic_DNA"/>
</dbReference>
<evidence type="ECO:0000313" key="1">
    <source>
        <dbReference type="EMBL" id="MEY8762153.1"/>
    </source>
</evidence>
<sequence>MELNISELLDRDVLSRELELKVEEKGFYYGGEYIGLLKPMDLKGTLSKEGDIFILAGKLQCLLQLTCSRCFEKFPYAVNIPIFEKFANNSGGDEEIILLDGGVIDITEVLENNIILNLPIKRLCKEDCKGLCQKCGTNLNYSECHCRDDDIDPRLAKLKDVFTKA</sequence>
<comment type="caution">
    <text evidence="1">The sequence shown here is derived from an EMBL/GenBank/DDBJ whole genome shotgun (WGS) entry which is preliminary data.</text>
</comment>
<dbReference type="PANTHER" id="PTHR34374:SF1">
    <property type="entry name" value="LARGE RIBOSOMAL RNA SUBUNIT ACCUMULATION PROTEIN YCED HOMOLOG 1, CHLOROPLASTIC"/>
    <property type="match status" value="1"/>
</dbReference>
<protein>
    <submittedName>
        <fullName evidence="1">DUF177 domain-containing protein</fullName>
    </submittedName>
</protein>
<evidence type="ECO:0000313" key="2">
    <source>
        <dbReference type="Proteomes" id="UP001565220"/>
    </source>
</evidence>